<evidence type="ECO:0000313" key="4">
    <source>
        <dbReference type="Proteomes" id="UP000005240"/>
    </source>
</evidence>
<evidence type="ECO:0008006" key="5">
    <source>
        <dbReference type="Google" id="ProtNLM"/>
    </source>
</evidence>
<evidence type="ECO:0000313" key="3">
    <source>
        <dbReference type="EnsemblFungi" id="PTTG_10492-t43_1-p1"/>
    </source>
</evidence>
<feature type="region of interest" description="Disordered" evidence="1">
    <location>
        <begin position="112"/>
        <end position="154"/>
    </location>
</feature>
<feature type="region of interest" description="Disordered" evidence="1">
    <location>
        <begin position="36"/>
        <end position="99"/>
    </location>
</feature>
<dbReference type="Proteomes" id="UP000005240">
    <property type="component" value="Unassembled WGS sequence"/>
</dbReference>
<feature type="compositionally biased region" description="Low complexity" evidence="1">
    <location>
        <begin position="125"/>
        <end position="145"/>
    </location>
</feature>
<dbReference type="EnsemblFungi" id="PTTG_10492-t43_1">
    <property type="protein sequence ID" value="PTTG_10492-t43_1-p1"/>
    <property type="gene ID" value="PTTG_10492"/>
</dbReference>
<reference evidence="2" key="1">
    <citation type="submission" date="2009-11" db="EMBL/GenBank/DDBJ databases">
        <authorList>
            <consortium name="The Broad Institute Genome Sequencing Platform"/>
            <person name="Ward D."/>
            <person name="Feldgarden M."/>
            <person name="Earl A."/>
            <person name="Young S.K."/>
            <person name="Zeng Q."/>
            <person name="Koehrsen M."/>
            <person name="Alvarado L."/>
            <person name="Berlin A."/>
            <person name="Bochicchio J."/>
            <person name="Borenstein D."/>
            <person name="Chapman S.B."/>
            <person name="Chen Z."/>
            <person name="Engels R."/>
            <person name="Freedman E."/>
            <person name="Gellesch M."/>
            <person name="Goldberg J."/>
            <person name="Griggs A."/>
            <person name="Gujja S."/>
            <person name="Heilman E."/>
            <person name="Heiman D."/>
            <person name="Hepburn T."/>
            <person name="Howarth C."/>
            <person name="Jen D."/>
            <person name="Larson L."/>
            <person name="Lewis B."/>
            <person name="Mehta T."/>
            <person name="Park D."/>
            <person name="Pearson M."/>
            <person name="Roberts A."/>
            <person name="Saif S."/>
            <person name="Shea T."/>
            <person name="Shenoy N."/>
            <person name="Sisk P."/>
            <person name="Stolte C."/>
            <person name="Sykes S."/>
            <person name="Thomson T."/>
            <person name="Walk T."/>
            <person name="White J."/>
            <person name="Yandava C."/>
            <person name="Izard J."/>
            <person name="Baranova O.V."/>
            <person name="Blanton J.M."/>
            <person name="Tanner A.C."/>
            <person name="Dewhirst F.E."/>
            <person name="Haas B."/>
            <person name="Nusbaum C."/>
            <person name="Birren B."/>
        </authorList>
    </citation>
    <scope>NUCLEOTIDE SEQUENCE [LARGE SCALE GENOMIC DNA]</scope>
    <source>
        <strain evidence="2">1-1 BBBD Race 1</strain>
    </source>
</reference>
<dbReference type="AlphaFoldDB" id="A0A0C4FB98"/>
<organism evidence="2">
    <name type="scientific">Puccinia triticina (isolate 1-1 / race 1 (BBBD))</name>
    <name type="common">Brown leaf rust fungus</name>
    <dbReference type="NCBI Taxonomy" id="630390"/>
    <lineage>
        <taxon>Eukaryota</taxon>
        <taxon>Fungi</taxon>
        <taxon>Dikarya</taxon>
        <taxon>Basidiomycota</taxon>
        <taxon>Pucciniomycotina</taxon>
        <taxon>Pucciniomycetes</taxon>
        <taxon>Pucciniales</taxon>
        <taxon>Pucciniaceae</taxon>
        <taxon>Puccinia</taxon>
    </lineage>
</organism>
<sequence length="154" mass="16713">MVARDFCTRLGLPCVYSRAGRACNNCQDLKRRCSAFTPKSDSSRRNRESQNRPSPSGSRISRAERSPSAILVSSRTKSPSAHGEDLMTPLPNRANCSSAKDYVRQAQAWVRKHGVNKRLKRPQEPASTSAAGPSSAARPSPTTGSKRPSADSLD</sequence>
<dbReference type="EMBL" id="ADAS02001675">
    <property type="protein sequence ID" value="OAV86107.1"/>
    <property type="molecule type" value="Genomic_DNA"/>
</dbReference>
<accession>A0A0C4FB98</accession>
<evidence type="ECO:0000256" key="1">
    <source>
        <dbReference type="SAM" id="MobiDB-lite"/>
    </source>
</evidence>
<protein>
    <recommendedName>
        <fullName evidence="5">Zn(2)-C6 fungal-type domain-containing protein</fullName>
    </recommendedName>
</protein>
<reference evidence="3 4" key="3">
    <citation type="journal article" date="2017" name="G3 (Bethesda)">
        <title>Comparative analysis highlights variable genome content of wheat rusts and divergence of the mating loci.</title>
        <authorList>
            <person name="Cuomo C.A."/>
            <person name="Bakkeren G."/>
            <person name="Khalil H.B."/>
            <person name="Panwar V."/>
            <person name="Joly D."/>
            <person name="Linning R."/>
            <person name="Sakthikumar S."/>
            <person name="Song X."/>
            <person name="Adiconis X."/>
            <person name="Fan L."/>
            <person name="Goldberg J.M."/>
            <person name="Levin J.Z."/>
            <person name="Young S."/>
            <person name="Zeng Q."/>
            <person name="Anikster Y."/>
            <person name="Bruce M."/>
            <person name="Wang M."/>
            <person name="Yin C."/>
            <person name="McCallum B."/>
            <person name="Szabo L.J."/>
            <person name="Hulbert S."/>
            <person name="Chen X."/>
            <person name="Fellers J.P."/>
        </authorList>
    </citation>
    <scope>NUCLEOTIDE SEQUENCE</scope>
    <source>
        <strain evidence="3">isolate 1-1 / race 1 (BBBD)</strain>
        <strain evidence="4">Isolate 1-1 / race 1 (BBBD)</strain>
    </source>
</reference>
<name>A0A0C4FB98_PUCT1</name>
<reference evidence="3" key="4">
    <citation type="submission" date="2025-05" db="UniProtKB">
        <authorList>
            <consortium name="EnsemblFungi"/>
        </authorList>
    </citation>
    <scope>IDENTIFICATION</scope>
    <source>
        <strain evidence="3">isolate 1-1 / race 1 (BBBD)</strain>
    </source>
</reference>
<reference evidence="2" key="2">
    <citation type="submission" date="2016-05" db="EMBL/GenBank/DDBJ databases">
        <title>Comparative analysis highlights variable genome content of wheat rusts and divergence of the mating loci.</title>
        <authorList>
            <person name="Cuomo C.A."/>
            <person name="Bakkeren G."/>
            <person name="Szabo L."/>
            <person name="Khalil H."/>
            <person name="Joly D."/>
            <person name="Goldberg J."/>
            <person name="Young S."/>
            <person name="Zeng Q."/>
            <person name="Fellers J."/>
        </authorList>
    </citation>
    <scope>NUCLEOTIDE SEQUENCE [LARGE SCALE GENOMIC DNA]</scope>
    <source>
        <strain evidence="2">1-1 BBBD Race 1</strain>
    </source>
</reference>
<evidence type="ECO:0000313" key="2">
    <source>
        <dbReference type="EMBL" id="OAV86107.1"/>
    </source>
</evidence>
<keyword evidence="4" id="KW-1185">Reference proteome</keyword>
<proteinExistence type="predicted"/>
<feature type="compositionally biased region" description="Basic and acidic residues" evidence="1">
    <location>
        <begin position="41"/>
        <end position="50"/>
    </location>
</feature>
<gene>
    <name evidence="2" type="ORF">PTTG_10492</name>
</gene>
<dbReference type="VEuPathDB" id="FungiDB:PTTG_10492"/>